<dbReference type="Pfam" id="PF07873">
    <property type="entry name" value="YabP"/>
    <property type="match status" value="1"/>
</dbReference>
<dbReference type="AlphaFoldDB" id="A0A0B7ML40"/>
<name>A0A0B7ML40_9FIRM</name>
<gene>
    <name evidence="1" type="ORF">SSCH_30022</name>
</gene>
<reference evidence="2" key="1">
    <citation type="submission" date="2015-01" db="EMBL/GenBank/DDBJ databases">
        <authorList>
            <person name="Manzoor Shahid"/>
            <person name="Zubair Saima"/>
        </authorList>
    </citation>
    <scope>NUCLEOTIDE SEQUENCE [LARGE SCALE GENOMIC DNA]</scope>
    <source>
        <strain evidence="2">Sp3</strain>
    </source>
</reference>
<dbReference type="InterPro" id="IPR022476">
    <property type="entry name" value="Spore_YabP/YqfC"/>
</dbReference>
<dbReference type="NCBIfam" id="TIGR02856">
    <property type="entry name" value="spore_yqfC"/>
    <property type="match status" value="1"/>
</dbReference>
<protein>
    <recommendedName>
        <fullName evidence="3">Sporulation protein YqfC</fullName>
    </recommendedName>
</protein>
<dbReference type="EMBL" id="CDRZ01000223">
    <property type="protein sequence ID" value="CEO88918.1"/>
    <property type="molecule type" value="Genomic_DNA"/>
</dbReference>
<dbReference type="Proteomes" id="UP000046155">
    <property type="component" value="Unassembled WGS sequence"/>
</dbReference>
<evidence type="ECO:0008006" key="3">
    <source>
        <dbReference type="Google" id="ProtNLM"/>
    </source>
</evidence>
<dbReference type="RefSeq" id="WP_084711022.1">
    <property type="nucleotide sequence ID" value="NZ_CDRZ01000223.1"/>
</dbReference>
<keyword evidence="2" id="KW-1185">Reference proteome</keyword>
<proteinExistence type="predicted"/>
<sequence>MSGEKKKRMEFLANYLELPKDLLMNLPRITLLGDMQLHIENHRGIMEYTKEKIRISTSLGEMVIIGEGLVLRNIFPDEIAVDGKIRALNILE</sequence>
<accession>A0A0B7ML40</accession>
<dbReference type="OrthoDB" id="2989236at2"/>
<evidence type="ECO:0000313" key="1">
    <source>
        <dbReference type="EMBL" id="CEO88918.1"/>
    </source>
</evidence>
<organism evidence="1 2">
    <name type="scientific">Syntrophaceticus schinkii</name>
    <dbReference type="NCBI Taxonomy" id="499207"/>
    <lineage>
        <taxon>Bacteria</taxon>
        <taxon>Bacillati</taxon>
        <taxon>Bacillota</taxon>
        <taxon>Clostridia</taxon>
        <taxon>Thermoanaerobacterales</taxon>
        <taxon>Thermoanaerobacterales Family III. Incertae Sedis</taxon>
        <taxon>Syntrophaceticus</taxon>
    </lineage>
</organism>
<dbReference type="InterPro" id="IPR022477">
    <property type="entry name" value="Spore_YqfC"/>
</dbReference>
<evidence type="ECO:0000313" key="2">
    <source>
        <dbReference type="Proteomes" id="UP000046155"/>
    </source>
</evidence>